<evidence type="ECO:0000256" key="1">
    <source>
        <dbReference type="ARBA" id="ARBA00010672"/>
    </source>
</evidence>
<feature type="region of interest" description="Disordered" evidence="3">
    <location>
        <begin position="185"/>
        <end position="283"/>
    </location>
</feature>
<evidence type="ECO:0000256" key="3">
    <source>
        <dbReference type="SAM" id="MobiDB-lite"/>
    </source>
</evidence>
<gene>
    <name evidence="6" type="primary">LOC108610283</name>
</gene>
<feature type="compositionally biased region" description="Low complexity" evidence="3">
    <location>
        <begin position="473"/>
        <end position="494"/>
    </location>
</feature>
<name>A0ABM1NS36_DROAR</name>
<dbReference type="InterPro" id="IPR037772">
    <property type="entry name" value="C2_Freud"/>
</dbReference>
<dbReference type="Pfam" id="PF21528">
    <property type="entry name" value="CC2D1A-B_DM14"/>
    <property type="match status" value="4"/>
</dbReference>
<dbReference type="InterPro" id="IPR039725">
    <property type="entry name" value="CC2D1A/B"/>
</dbReference>
<organism evidence="5 6">
    <name type="scientific">Drosophila arizonae</name>
    <name type="common">Fruit fly</name>
    <dbReference type="NCBI Taxonomy" id="7263"/>
    <lineage>
        <taxon>Eukaryota</taxon>
        <taxon>Metazoa</taxon>
        <taxon>Ecdysozoa</taxon>
        <taxon>Arthropoda</taxon>
        <taxon>Hexapoda</taxon>
        <taxon>Insecta</taxon>
        <taxon>Pterygota</taxon>
        <taxon>Neoptera</taxon>
        <taxon>Endopterygota</taxon>
        <taxon>Diptera</taxon>
        <taxon>Brachycera</taxon>
        <taxon>Muscomorpha</taxon>
        <taxon>Ephydroidea</taxon>
        <taxon>Drosophilidae</taxon>
        <taxon>Drosophila</taxon>
    </lineage>
</organism>
<dbReference type="Proteomes" id="UP000694904">
    <property type="component" value="Chromosome 3"/>
</dbReference>
<feature type="compositionally biased region" description="Low complexity" evidence="3">
    <location>
        <begin position="350"/>
        <end position="366"/>
    </location>
</feature>
<dbReference type="Gene3D" id="2.60.40.150">
    <property type="entry name" value="C2 domain"/>
    <property type="match status" value="1"/>
</dbReference>
<sequence>MFSRKRPEPPKRRQHDLSQFGLTEIPDDFDPSTGYGDESGDSDLEAELAAIAGGGGPKPKEKAKPKLLPSSELEKMIADSLRDVSDDDDDEALENDSDLLGELHGITGVEEKEEENTQPAPAAAPIEEAEPVQTFLPTTTVDTLSIIKQRIEMYKQAEANAKAAGESGKARRFARGLKTLQDLLKQSSAGKSINVDDIPPEVSVKAAGGGGGGAAVASVAQLEEPEQPKLPIRSAPAPPTPSTPPAPPTPSTPPAPPAPSTPPATTAAASETPVNPLISQMRSRQSEYKAAAVQAKRSGDTASALQFLRVVKQFDVVVKMCEDGQEVDLSDMPPPPAEFLAFMAKMQEGAASATESEPAPASASAPAPAPAPAAPPAPVAATEATTMLEALQQRLAKYKSVEESAKAENNTSKARRFGRIVKQYEDAIKQYKAGRPVAYDELPVPPGFGPLPISEPAPTATAAAPDPTPPTSPTTASTTPGSSASATPTTARKAPTPPQPKELTTRTSGNHQKSNLAEQQMKLLLERQREFKLAALAAKKAGEIDQAKEYLKIFKGFDSLLNAASSGLPVDLSTLPVPPSQRDNLEASFAIVSTEECDPNDDICEIGVRIEEQLAKQLMMCKNTRDHHKAMGDIAGMNRFENLALTVQKDLDLVRYSKRKNLTLPKFHYEKRSFNIVHCNTDLTDNELEIVVVRGINYNVANPKDVDTYVRVEFPLLNDEAFRAKTNVIKDTDSPDYDERFKVEIQRGNRQFQRIFRRHGVKFEIYSRGCSIDCCGLSRKLPICCFRGFLRSDVLIGTVNVKLQQLETKCDIHDTFDLMDGRKHVGGKLEIKVRVRNPILTKQMEHIDEKWLVLDAEA</sequence>
<keyword evidence="5" id="KW-1185">Reference proteome</keyword>
<feature type="compositionally biased region" description="Acidic residues" evidence="3">
    <location>
        <begin position="85"/>
        <end position="99"/>
    </location>
</feature>
<dbReference type="SUPFAM" id="SSF49562">
    <property type="entry name" value="C2 domain (Calcium/lipid-binding domain, CaLB)"/>
    <property type="match status" value="1"/>
</dbReference>
<dbReference type="PROSITE" id="PS50004">
    <property type="entry name" value="C2"/>
    <property type="match status" value="1"/>
</dbReference>
<feature type="compositionally biased region" description="Basic and acidic residues" evidence="3">
    <location>
        <begin position="72"/>
        <end position="84"/>
    </location>
</feature>
<feature type="coiled-coil region" evidence="2">
    <location>
        <begin position="381"/>
        <end position="408"/>
    </location>
</feature>
<dbReference type="InterPro" id="IPR006608">
    <property type="entry name" value="CC2D1A/B_DM14"/>
</dbReference>
<dbReference type="RefSeq" id="XP_017857772.1">
    <property type="nucleotide sequence ID" value="XM_018002283.1"/>
</dbReference>
<reference evidence="6" key="3">
    <citation type="submission" date="2025-08" db="UniProtKB">
        <authorList>
            <consortium name="RefSeq"/>
        </authorList>
    </citation>
    <scope>IDENTIFICATION</scope>
    <source>
        <tissue evidence="6">Whole organism</tissue>
    </source>
</reference>
<feature type="compositionally biased region" description="Pro residues" evidence="3">
    <location>
        <begin position="367"/>
        <end position="378"/>
    </location>
</feature>
<feature type="compositionally biased region" description="Low complexity" evidence="3">
    <location>
        <begin position="263"/>
        <end position="273"/>
    </location>
</feature>
<feature type="region of interest" description="Disordered" evidence="3">
    <location>
        <begin position="448"/>
        <end position="514"/>
    </location>
</feature>
<dbReference type="Pfam" id="PF00168">
    <property type="entry name" value="C2"/>
    <property type="match status" value="1"/>
</dbReference>
<keyword evidence="2" id="KW-0175">Coiled coil</keyword>
<feature type="compositionally biased region" description="Polar residues" evidence="3">
    <location>
        <begin position="505"/>
        <end position="514"/>
    </location>
</feature>
<dbReference type="GeneID" id="108610283"/>
<dbReference type="InterPro" id="IPR000008">
    <property type="entry name" value="C2_dom"/>
</dbReference>
<reference evidence="5" key="2">
    <citation type="journal article" date="2016" name="G3 (Bethesda)">
        <title>Genome Evolution in Three Species of Cactophilic Drosophila.</title>
        <authorList>
            <person name="Sanchez-Flores A."/>
            <person name="Penazola F."/>
            <person name="Carpinteyro-Ponce J."/>
            <person name="Nazario-Yepiz N."/>
            <person name="Abreu-Goodger C."/>
            <person name="Machado C.A."/>
            <person name="Markow T.A."/>
        </authorList>
    </citation>
    <scope>NUCLEOTIDE SEQUENCE [LARGE SCALE GENOMIC DNA]</scope>
</reference>
<evidence type="ECO:0000256" key="2">
    <source>
        <dbReference type="SAM" id="Coils"/>
    </source>
</evidence>
<accession>A0ABM1NS36</accession>
<feature type="region of interest" description="Disordered" evidence="3">
    <location>
        <begin position="1"/>
        <end position="134"/>
    </location>
</feature>
<feature type="compositionally biased region" description="Basic and acidic residues" evidence="3">
    <location>
        <begin position="1"/>
        <end position="11"/>
    </location>
</feature>
<evidence type="ECO:0000259" key="4">
    <source>
        <dbReference type="PROSITE" id="PS50004"/>
    </source>
</evidence>
<dbReference type="SMART" id="SM00685">
    <property type="entry name" value="DM14"/>
    <property type="match status" value="4"/>
</dbReference>
<dbReference type="PANTHER" id="PTHR13076">
    <property type="entry name" value="COILED-COIL AND C2 DOMAIN-CONTAINING PROTEIN 1-LIKE"/>
    <property type="match status" value="1"/>
</dbReference>
<proteinExistence type="inferred from homology"/>
<feature type="compositionally biased region" description="Low complexity" evidence="3">
    <location>
        <begin position="456"/>
        <end position="465"/>
    </location>
</feature>
<dbReference type="InterPro" id="IPR035892">
    <property type="entry name" value="C2_domain_sf"/>
</dbReference>
<comment type="similarity">
    <text evidence="1">Belongs to the CC2D1 family.</text>
</comment>
<evidence type="ECO:0000313" key="5">
    <source>
        <dbReference type="Proteomes" id="UP000694904"/>
    </source>
</evidence>
<evidence type="ECO:0000313" key="6">
    <source>
        <dbReference type="RefSeq" id="XP_017857772.1"/>
    </source>
</evidence>
<protein>
    <submittedName>
        <fullName evidence="6">Coiled-coil and C2 domain-containing protein 1-like isoform X1</fullName>
    </submittedName>
</protein>
<reference evidence="5" key="1">
    <citation type="journal article" date="1997" name="Nucleic Acids Res.">
        <title>tRNAscan-SE: a program for improved detection of transfer RNA genes in genomic sequence.</title>
        <authorList>
            <person name="Lowe T.M."/>
            <person name="Eddy S.R."/>
        </authorList>
    </citation>
    <scope>NUCLEOTIDE SEQUENCE [LARGE SCALE GENOMIC DNA]</scope>
</reference>
<dbReference type="CDD" id="cd08690">
    <property type="entry name" value="C2_Freud-1"/>
    <property type="match status" value="1"/>
</dbReference>
<feature type="domain" description="C2" evidence="4">
    <location>
        <begin position="668"/>
        <end position="816"/>
    </location>
</feature>
<feature type="compositionally biased region" description="Pro residues" evidence="3">
    <location>
        <begin position="236"/>
        <end position="262"/>
    </location>
</feature>
<dbReference type="PANTHER" id="PTHR13076:SF9">
    <property type="entry name" value="COILED-COIL AND C2 DOMAIN-CONTAINING PROTEIN 1-LIKE"/>
    <property type="match status" value="1"/>
</dbReference>
<feature type="region of interest" description="Disordered" evidence="3">
    <location>
        <begin position="348"/>
        <end position="380"/>
    </location>
</feature>
<dbReference type="SMART" id="SM00239">
    <property type="entry name" value="C2"/>
    <property type="match status" value="1"/>
</dbReference>